<reference evidence="4" key="2">
    <citation type="submission" date="2013-07" db="EMBL/GenBank/DDBJ databases">
        <authorList>
            <person name="Morais-Silva F.O."/>
            <person name="Rezende A.M."/>
            <person name="Pimentel C."/>
            <person name="Resende D.M."/>
            <person name="Santos C.I."/>
            <person name="Clemente C."/>
            <person name="de Oliveira L.M."/>
            <person name="da Silva S.M."/>
            <person name="Costa D.A."/>
            <person name="Varela-Raposo A."/>
            <person name="Horacio E.C.A."/>
            <person name="Matos M."/>
            <person name="Flores O."/>
            <person name="Ruiz J.C."/>
            <person name="Rodrigues-Pousada C."/>
        </authorList>
    </citation>
    <scope>NUCLEOTIDE SEQUENCE [LARGE SCALE GENOMIC DNA]</scope>
    <source>
        <strain evidence="4">ATCC 19364 / DSM 1382 / NCIMB 9332 / VKM B-1759</strain>
    </source>
</reference>
<feature type="domain" description="CheW-like" evidence="2">
    <location>
        <begin position="179"/>
        <end position="335"/>
    </location>
</feature>
<dbReference type="eggNOG" id="COG0835">
    <property type="taxonomic scope" value="Bacteria"/>
</dbReference>
<dbReference type="SMART" id="SM00260">
    <property type="entry name" value="CheW"/>
    <property type="match status" value="3"/>
</dbReference>
<evidence type="ECO:0000313" key="3">
    <source>
        <dbReference type="EMBL" id="AGW14953.1"/>
    </source>
</evidence>
<sequence length="546" mass="58927">MTKEELIVETGEGQLVTFSLSGEELAFPIGLVQEIVRPPVITKVPNTPSYMNGIANLRGSILPVINLRQRLGMDSKEMDDSTRVVVLDCGGTSTGIIVDSVSEVLHIDDKIIEVPPKVVAGIEGQYLRGVAKIGNGNRLVMILDADMLIPAAMGATGAKGTTAKAGRTGMVESKALEEEELMVTFRLAEEEFAIDIMQVQEIIRVTEITTVPKAPDFIKGVMSLRNRLLPIMDLRTRFGLEADETASAVGGSAAVDDDEIDARRIVVLDLDGVLTGIQVDSVSEVMRLPKSSIELPPAIINSEDASRLKGVGKLNKGERLLMLLDAARLLSDEERQEVAATAGSATRHELKAAQEIDDEAQLVCFHVAHEEYGIDIMRVQEIIRIEEITTVPKAPDFVEGIVNLRGNVLPVIDMRTRFNLEKGERTEQNRIVVLSIQGRTTGVIVDSVSEVLRMAKKDIEPPPSVLSGSSPDKRFIDGLGKLNKGKRIIILLNVDSILSGEEGLELMELAADTPAGDRPGEAERSAAAGGKEKARSGKGRATVVAQ</sequence>
<feature type="domain" description="CheW-like" evidence="2">
    <location>
        <begin position="12"/>
        <end position="154"/>
    </location>
</feature>
<dbReference type="GO" id="GO:0006935">
    <property type="term" value="P:chemotaxis"/>
    <property type="evidence" value="ECO:0007669"/>
    <property type="project" value="InterPro"/>
</dbReference>
<gene>
    <name evidence="3" type="ORF">DGI_3251</name>
</gene>
<dbReference type="STRING" id="1121448.DGI_3251"/>
<dbReference type="EMBL" id="CP006585">
    <property type="protein sequence ID" value="AGW14953.1"/>
    <property type="molecule type" value="Genomic_DNA"/>
</dbReference>
<dbReference type="AlphaFoldDB" id="T2GF81"/>
<evidence type="ECO:0000256" key="1">
    <source>
        <dbReference type="SAM" id="MobiDB-lite"/>
    </source>
</evidence>
<feature type="region of interest" description="Disordered" evidence="1">
    <location>
        <begin position="511"/>
        <end position="546"/>
    </location>
</feature>
<feature type="compositionally biased region" description="Basic and acidic residues" evidence="1">
    <location>
        <begin position="518"/>
        <end position="535"/>
    </location>
</feature>
<dbReference type="InterPro" id="IPR036061">
    <property type="entry name" value="CheW-like_dom_sf"/>
</dbReference>
<feature type="domain" description="CheW-like" evidence="2">
    <location>
        <begin position="359"/>
        <end position="503"/>
    </location>
</feature>
<dbReference type="Gene3D" id="2.30.30.40">
    <property type="entry name" value="SH3 Domains"/>
    <property type="match status" value="3"/>
</dbReference>
<evidence type="ECO:0000259" key="2">
    <source>
        <dbReference type="PROSITE" id="PS50851"/>
    </source>
</evidence>
<dbReference type="SUPFAM" id="SSF50341">
    <property type="entry name" value="CheW-like"/>
    <property type="match status" value="3"/>
</dbReference>
<dbReference type="Pfam" id="PF01584">
    <property type="entry name" value="CheW"/>
    <property type="match status" value="3"/>
</dbReference>
<dbReference type="PANTHER" id="PTHR22617">
    <property type="entry name" value="CHEMOTAXIS SENSOR HISTIDINE KINASE-RELATED"/>
    <property type="match status" value="1"/>
</dbReference>
<evidence type="ECO:0000313" key="4">
    <source>
        <dbReference type="Proteomes" id="UP000016587"/>
    </source>
</evidence>
<dbReference type="Gene3D" id="2.40.50.180">
    <property type="entry name" value="CheA-289, Domain 4"/>
    <property type="match status" value="3"/>
</dbReference>
<dbReference type="Proteomes" id="UP000016587">
    <property type="component" value="Chromosome"/>
</dbReference>
<reference evidence="3 4" key="1">
    <citation type="journal article" date="2013" name="J. Bacteriol.">
        <title>Roles of HynAB and Ech, the only two hydrogenases found in the model sulfate reducer Desulfovibrio gigas.</title>
        <authorList>
            <person name="Morais-Silva F.O."/>
            <person name="Santos C.I."/>
            <person name="Rodrigues R."/>
            <person name="Pereira I.A."/>
            <person name="Rodrigues-Pousada C."/>
        </authorList>
    </citation>
    <scope>NUCLEOTIDE SEQUENCE [LARGE SCALE GENOMIC DNA]</scope>
    <source>
        <strain evidence="4">ATCC 19364 / DSM 1382 / NCIMB 9332 / VKM B-1759</strain>
    </source>
</reference>
<dbReference type="GO" id="GO:0005829">
    <property type="term" value="C:cytosol"/>
    <property type="evidence" value="ECO:0007669"/>
    <property type="project" value="TreeGrafter"/>
</dbReference>
<protein>
    <submittedName>
        <fullName evidence="3">Putative CheW protein</fullName>
    </submittedName>
</protein>
<dbReference type="PATRIC" id="fig|1121448.10.peg.3206"/>
<keyword evidence="4" id="KW-1185">Reference proteome</keyword>
<dbReference type="GO" id="GO:0007165">
    <property type="term" value="P:signal transduction"/>
    <property type="evidence" value="ECO:0007669"/>
    <property type="project" value="InterPro"/>
</dbReference>
<dbReference type="InterPro" id="IPR002545">
    <property type="entry name" value="CheW-lke_dom"/>
</dbReference>
<dbReference type="RefSeq" id="WP_021762052.1">
    <property type="nucleotide sequence ID" value="NC_022444.1"/>
</dbReference>
<dbReference type="CDD" id="cd00732">
    <property type="entry name" value="CheW"/>
    <property type="match status" value="3"/>
</dbReference>
<dbReference type="OrthoDB" id="9790406at2"/>
<accession>T2GF81</accession>
<dbReference type="PROSITE" id="PS50851">
    <property type="entry name" value="CHEW"/>
    <property type="match status" value="3"/>
</dbReference>
<organism evidence="3 4">
    <name type="scientific">Megalodesulfovibrio gigas (strain ATCC 19364 / DSM 1382 / NCIMB 9332 / VKM B-1759)</name>
    <name type="common">Desulfovibrio gigas</name>
    <dbReference type="NCBI Taxonomy" id="1121448"/>
    <lineage>
        <taxon>Bacteria</taxon>
        <taxon>Pseudomonadati</taxon>
        <taxon>Thermodesulfobacteriota</taxon>
        <taxon>Desulfovibrionia</taxon>
        <taxon>Desulfovibrionales</taxon>
        <taxon>Desulfovibrionaceae</taxon>
        <taxon>Megalodesulfovibrio</taxon>
    </lineage>
</organism>
<dbReference type="InterPro" id="IPR039315">
    <property type="entry name" value="CheW"/>
</dbReference>
<dbReference type="KEGG" id="dgg:DGI_3251"/>
<name>T2GF81_MEGG1</name>
<dbReference type="PANTHER" id="PTHR22617:SF23">
    <property type="entry name" value="CHEMOTAXIS PROTEIN CHEW"/>
    <property type="match status" value="1"/>
</dbReference>
<proteinExistence type="predicted"/>
<dbReference type="HOGENOM" id="CLU_040928_0_0_7"/>